<reference evidence="9 10" key="2">
    <citation type="submission" date="2018-11" db="EMBL/GenBank/DDBJ databases">
        <authorList>
            <consortium name="Pathogen Informatics"/>
        </authorList>
    </citation>
    <scope>NUCLEOTIDE SEQUENCE [LARGE SCALE GENOMIC DNA]</scope>
</reference>
<evidence type="ECO:0000313" key="9">
    <source>
        <dbReference type="EMBL" id="VDL70900.1"/>
    </source>
</evidence>
<dbReference type="PRINTS" id="PR00704">
    <property type="entry name" value="CALPAIN"/>
</dbReference>
<dbReference type="InterPro" id="IPR022683">
    <property type="entry name" value="Calpain_III"/>
</dbReference>
<evidence type="ECO:0000256" key="1">
    <source>
        <dbReference type="ARBA" id="ARBA00007623"/>
    </source>
</evidence>
<evidence type="ECO:0000256" key="6">
    <source>
        <dbReference type="PROSITE-ProRule" id="PRU00239"/>
    </source>
</evidence>
<gene>
    <name evidence="9" type="ORF">NBR_LOCUS7311</name>
</gene>
<feature type="compositionally biased region" description="Polar residues" evidence="7">
    <location>
        <begin position="34"/>
        <end position="43"/>
    </location>
</feature>
<dbReference type="InterPro" id="IPR022684">
    <property type="entry name" value="Calpain_cysteine_protease"/>
</dbReference>
<name>A0A158QXS3_NIPBR</name>
<keyword evidence="2 6" id="KW-0645">Protease</keyword>
<feature type="compositionally biased region" description="Basic residues" evidence="7">
    <location>
        <begin position="47"/>
        <end position="56"/>
    </location>
</feature>
<accession>A0A158QXS3</accession>
<dbReference type="EMBL" id="UYSL01019878">
    <property type="protein sequence ID" value="VDL70900.1"/>
    <property type="molecule type" value="Genomic_DNA"/>
</dbReference>
<feature type="active site" evidence="5 6">
    <location>
        <position position="530"/>
    </location>
</feature>
<dbReference type="Proteomes" id="UP000271162">
    <property type="component" value="Unassembled WGS sequence"/>
</dbReference>
<feature type="domain" description="Calpain catalytic" evidence="8">
    <location>
        <begin position="294"/>
        <end position="590"/>
    </location>
</feature>
<dbReference type="WBParaSite" id="NBR_0000731001-mRNA-1">
    <property type="protein sequence ID" value="NBR_0000731001-mRNA-1"/>
    <property type="gene ID" value="NBR_0000731001"/>
</dbReference>
<evidence type="ECO:0000256" key="4">
    <source>
        <dbReference type="ARBA" id="ARBA00022807"/>
    </source>
</evidence>
<evidence type="ECO:0000259" key="8">
    <source>
        <dbReference type="PROSITE" id="PS50203"/>
    </source>
</evidence>
<evidence type="ECO:0000256" key="7">
    <source>
        <dbReference type="SAM" id="MobiDB-lite"/>
    </source>
</evidence>
<comment type="similarity">
    <text evidence="1">Belongs to the peptidase C2 family.</text>
</comment>
<dbReference type="InterPro" id="IPR036213">
    <property type="entry name" value="Calpain_III_sf"/>
</dbReference>
<feature type="active site" evidence="5 6">
    <location>
        <position position="506"/>
    </location>
</feature>
<evidence type="ECO:0000313" key="11">
    <source>
        <dbReference type="WBParaSite" id="NBR_0000731001-mRNA-1"/>
    </source>
</evidence>
<dbReference type="GO" id="GO:0004198">
    <property type="term" value="F:calcium-dependent cysteine-type endopeptidase activity"/>
    <property type="evidence" value="ECO:0007669"/>
    <property type="project" value="InterPro"/>
</dbReference>
<dbReference type="InterPro" id="IPR038765">
    <property type="entry name" value="Papain-like_cys_pep_sf"/>
</dbReference>
<organism evidence="11">
    <name type="scientific">Nippostrongylus brasiliensis</name>
    <name type="common">Rat hookworm</name>
    <dbReference type="NCBI Taxonomy" id="27835"/>
    <lineage>
        <taxon>Eukaryota</taxon>
        <taxon>Metazoa</taxon>
        <taxon>Ecdysozoa</taxon>
        <taxon>Nematoda</taxon>
        <taxon>Chromadorea</taxon>
        <taxon>Rhabditida</taxon>
        <taxon>Rhabditina</taxon>
        <taxon>Rhabditomorpha</taxon>
        <taxon>Strongyloidea</taxon>
        <taxon>Heligmosomidae</taxon>
        <taxon>Nippostrongylus</taxon>
    </lineage>
</organism>
<dbReference type="FunFam" id="2.60.120.380:FF:000002">
    <property type="entry name" value="calpain-3 isoform X1"/>
    <property type="match status" value="1"/>
</dbReference>
<reference evidence="11" key="1">
    <citation type="submission" date="2016-04" db="UniProtKB">
        <authorList>
            <consortium name="WormBaseParasite"/>
        </authorList>
    </citation>
    <scope>IDENTIFICATION</scope>
</reference>
<dbReference type="STRING" id="27835.A0A158QXS3"/>
<keyword evidence="4 6" id="KW-0788">Thiol protease</keyword>
<dbReference type="InterPro" id="IPR001300">
    <property type="entry name" value="Peptidase_C2_calpain_cat"/>
</dbReference>
<dbReference type="SUPFAM" id="SSF54001">
    <property type="entry name" value="Cysteine proteinases"/>
    <property type="match status" value="1"/>
</dbReference>
<feature type="active site" evidence="5 6">
    <location>
        <position position="349"/>
    </location>
</feature>
<dbReference type="Gene3D" id="2.60.120.380">
    <property type="match status" value="1"/>
</dbReference>
<dbReference type="Pfam" id="PF00648">
    <property type="entry name" value="Peptidase_C2"/>
    <property type="match status" value="1"/>
</dbReference>
<dbReference type="SMART" id="SM00720">
    <property type="entry name" value="calpain_III"/>
    <property type="match status" value="1"/>
</dbReference>
<dbReference type="PROSITE" id="PS00139">
    <property type="entry name" value="THIOL_PROTEASE_CYS"/>
    <property type="match status" value="1"/>
</dbReference>
<dbReference type="PANTHER" id="PTHR10183">
    <property type="entry name" value="CALPAIN"/>
    <property type="match status" value="1"/>
</dbReference>
<evidence type="ECO:0000256" key="3">
    <source>
        <dbReference type="ARBA" id="ARBA00022801"/>
    </source>
</evidence>
<evidence type="ECO:0000256" key="5">
    <source>
        <dbReference type="PIRSR" id="PIRSR622684-1"/>
    </source>
</evidence>
<feature type="region of interest" description="Disordered" evidence="7">
    <location>
        <begin position="618"/>
        <end position="638"/>
    </location>
</feature>
<dbReference type="SUPFAM" id="SSF49758">
    <property type="entry name" value="Calpain large subunit, middle domain (domain III)"/>
    <property type="match status" value="1"/>
</dbReference>
<keyword evidence="3 6" id="KW-0378">Hydrolase</keyword>
<dbReference type="CDD" id="cd00044">
    <property type="entry name" value="CysPc"/>
    <property type="match status" value="1"/>
</dbReference>
<dbReference type="PROSITE" id="PS50203">
    <property type="entry name" value="CALPAIN_CAT"/>
    <property type="match status" value="1"/>
</dbReference>
<dbReference type="Gene3D" id="3.90.70.10">
    <property type="entry name" value="Cysteine proteinases"/>
    <property type="match status" value="1"/>
</dbReference>
<evidence type="ECO:0000256" key="2">
    <source>
        <dbReference type="ARBA" id="ARBA00022670"/>
    </source>
</evidence>
<dbReference type="InterPro" id="IPR022682">
    <property type="entry name" value="Calpain_domain_III"/>
</dbReference>
<dbReference type="OMA" id="NSKEWNG"/>
<dbReference type="GO" id="GO:0006508">
    <property type="term" value="P:proteolysis"/>
    <property type="evidence" value="ECO:0007669"/>
    <property type="project" value="UniProtKB-KW"/>
</dbReference>
<proteinExistence type="inferred from homology"/>
<feature type="compositionally biased region" description="Basic and acidic residues" evidence="7">
    <location>
        <begin position="11"/>
        <end position="30"/>
    </location>
</feature>
<dbReference type="GO" id="GO:0005737">
    <property type="term" value="C:cytoplasm"/>
    <property type="evidence" value="ECO:0007669"/>
    <property type="project" value="TreeGrafter"/>
</dbReference>
<sequence length="810" mass="89972">MTTLPTPTDSLKVKGEKSPEQKRSNRDRSGCRNLISSLCLMTSTETKRRRKPTRKARGVDDYYDEQEPQDDGGEYGGGEPEYDYEEGEPDEPEPEEEYPDEPEPEPEPQDDYETNDIEPEERKDEDDDWNGVEEQAESAQTNAADDSGAAGGGGGFESLVKGALDGFGGSGISDIVGSISQIAGGEGGLTNLMSSGGMESIVEKMIGEAAHRFMGINPETGAIIGAIAGNIIFNMGGRGNSLTGIGKVILDNIISGKYKRDVHPFVPPVPTPGATTFGLNFQAERDRCLASKTLFEDPEFPAADRSLYYKTPPDQHIEWKRPGEIVQDPQLIVGEKSRFDVKQGALGDCWLLAAVANLTLRDELFYRVVPPDQSFTENYAGIFHFQFWRYGRWIDVVIDDRLPTVDGRLYYMHSHEHNEFWSALIEKAYAKLYGSYENLEGGTTAEALEDFTGGLTEFFDLRKTDKSTVLAMMIRGFQMGSLFGCSIDADPNQKEAPLDNGLVRGHAYSITALHTVSGPHGELPLVRIRNPWGNSKEWNGAWSDGSSEWNYIDSQKRAELGVEFKNDGEFWMSFDDFYTNFMQMEICNLSAAVMNEVSEMTGVAVSEHQLHQWEEKAEDGEWSTQRGTAGGCANNPETYARNPQYNSYFVVTEDSVEQDGKCTVIVAVLQKYRREMRTIGKDSLPIGFAVYEVDSGAAGPLGPDFLHGRKPTARTRVFINMREVTCRFRVPAGHYVILPCTFDPDCDGEFLLRIYVNGKLQAAGIKLTSYTMKVYERLVGSGLREMISIQKEQSRFIPGRSAVDTIQPGT</sequence>
<dbReference type="CDD" id="cd00214">
    <property type="entry name" value="Calpain_III"/>
    <property type="match status" value="1"/>
</dbReference>
<dbReference type="InterPro" id="IPR000169">
    <property type="entry name" value="Pept_cys_AS"/>
</dbReference>
<dbReference type="InterPro" id="IPR033883">
    <property type="entry name" value="C2_III"/>
</dbReference>
<feature type="region of interest" description="Disordered" evidence="7">
    <location>
        <begin position="1"/>
        <end position="150"/>
    </location>
</feature>
<feature type="compositionally biased region" description="Acidic residues" evidence="7">
    <location>
        <begin position="61"/>
        <end position="73"/>
    </location>
</feature>
<dbReference type="AlphaFoldDB" id="A0A158QXS3"/>
<keyword evidence="10" id="KW-1185">Reference proteome</keyword>
<dbReference type="FunFam" id="3.90.70.10:FF:000001">
    <property type="entry name" value="Calpain-1 catalytic subunit"/>
    <property type="match status" value="1"/>
</dbReference>
<dbReference type="Pfam" id="PF01067">
    <property type="entry name" value="Calpain_III"/>
    <property type="match status" value="1"/>
</dbReference>
<evidence type="ECO:0000313" key="10">
    <source>
        <dbReference type="Proteomes" id="UP000271162"/>
    </source>
</evidence>
<dbReference type="PANTHER" id="PTHR10183:SF433">
    <property type="entry name" value="CALPAIN-A-RELATED"/>
    <property type="match status" value="1"/>
</dbReference>
<dbReference type="SMART" id="SM00230">
    <property type="entry name" value="CysPc"/>
    <property type="match status" value="1"/>
</dbReference>
<protein>
    <submittedName>
        <fullName evidence="11">Calpain catalytic domain-containing protein</fullName>
    </submittedName>
</protein>
<feature type="compositionally biased region" description="Acidic residues" evidence="7">
    <location>
        <begin position="80"/>
        <end position="136"/>
    </location>
</feature>